<dbReference type="PANTHER" id="PTHR36435:SF1">
    <property type="entry name" value="CAAX AMINO TERMINAL PROTEASE FAMILY PROTEIN"/>
    <property type="match status" value="1"/>
</dbReference>
<sequence>MADTAQGRRKRGNFKFFDNFNWYVPGVGQMFILLLMLLVGAVLGNLVTLAFTLAGGQEAASDYAMLIAYPVMFIPAMMYAGARSKIASCSSAGVKLDSGNYGRTGGLICGLLVVAATLASGFCLDISTALLPEMPEQLEEMLKGMTTGVIWANFISVSIFAPLFEEWLCRGMILRGLLHNRVRPVWAVLISSAFFALIHLNPWQAVPAFALGCLFGYVYYKTGSLKLTMLMHFTNNTFSLILSNMDSLKDMDSWMQVMPATLYWIVFAACILLLVLIVRTFARIPLLSREGNCDKVESLFG</sequence>
<evidence type="ECO:0000256" key="1">
    <source>
        <dbReference type="SAM" id="Phobius"/>
    </source>
</evidence>
<name>A0A9D1KH34_9BACT</name>
<keyword evidence="3" id="KW-0645">Protease</keyword>
<dbReference type="PANTHER" id="PTHR36435">
    <property type="entry name" value="SLR1288 PROTEIN"/>
    <property type="match status" value="1"/>
</dbReference>
<keyword evidence="3" id="KW-0378">Hydrolase</keyword>
<dbReference type="Pfam" id="PF02517">
    <property type="entry name" value="Rce1-like"/>
    <property type="match status" value="1"/>
</dbReference>
<dbReference type="AlphaFoldDB" id="A0A9D1KH34"/>
<keyword evidence="1" id="KW-0472">Membrane</keyword>
<reference evidence="3" key="1">
    <citation type="submission" date="2020-10" db="EMBL/GenBank/DDBJ databases">
        <authorList>
            <person name="Gilroy R."/>
        </authorList>
    </citation>
    <scope>NUCLEOTIDE SEQUENCE</scope>
    <source>
        <strain evidence="3">ChiHecec2B26-709</strain>
    </source>
</reference>
<reference evidence="3" key="2">
    <citation type="journal article" date="2021" name="PeerJ">
        <title>Extensive microbial diversity within the chicken gut microbiome revealed by metagenomics and culture.</title>
        <authorList>
            <person name="Gilroy R."/>
            <person name="Ravi A."/>
            <person name="Getino M."/>
            <person name="Pursley I."/>
            <person name="Horton D.L."/>
            <person name="Alikhan N.F."/>
            <person name="Baker D."/>
            <person name="Gharbi K."/>
            <person name="Hall N."/>
            <person name="Watson M."/>
            <person name="Adriaenssens E.M."/>
            <person name="Foster-Nyarko E."/>
            <person name="Jarju S."/>
            <person name="Secka A."/>
            <person name="Antonio M."/>
            <person name="Oren A."/>
            <person name="Chaudhuri R.R."/>
            <person name="La Ragione R."/>
            <person name="Hildebrand F."/>
            <person name="Pallen M.J."/>
        </authorList>
    </citation>
    <scope>NUCLEOTIDE SEQUENCE</scope>
    <source>
        <strain evidence="3">ChiHecec2B26-709</strain>
    </source>
</reference>
<feature type="transmembrane region" description="Helical" evidence="1">
    <location>
        <begin position="63"/>
        <end position="82"/>
    </location>
</feature>
<keyword evidence="1" id="KW-0812">Transmembrane</keyword>
<feature type="domain" description="CAAX prenyl protease 2/Lysostaphin resistance protein A-like" evidence="2">
    <location>
        <begin position="150"/>
        <end position="238"/>
    </location>
</feature>
<dbReference type="InterPro" id="IPR052710">
    <property type="entry name" value="CAAX_protease"/>
</dbReference>
<keyword evidence="1" id="KW-1133">Transmembrane helix</keyword>
<proteinExistence type="predicted"/>
<dbReference type="EMBL" id="DVLC01000028">
    <property type="protein sequence ID" value="HIT46508.1"/>
    <property type="molecule type" value="Genomic_DNA"/>
</dbReference>
<dbReference type="GO" id="GO:0008237">
    <property type="term" value="F:metallopeptidase activity"/>
    <property type="evidence" value="ECO:0007669"/>
    <property type="project" value="UniProtKB-KW"/>
</dbReference>
<gene>
    <name evidence="3" type="ORF">IAC35_01470</name>
</gene>
<evidence type="ECO:0000259" key="2">
    <source>
        <dbReference type="Pfam" id="PF02517"/>
    </source>
</evidence>
<organism evidence="3 4">
    <name type="scientific">Candidatus Cryptobacteroides merdipullorum</name>
    <dbReference type="NCBI Taxonomy" id="2840771"/>
    <lineage>
        <taxon>Bacteria</taxon>
        <taxon>Pseudomonadati</taxon>
        <taxon>Bacteroidota</taxon>
        <taxon>Bacteroidia</taxon>
        <taxon>Bacteroidales</taxon>
        <taxon>Candidatus Cryptobacteroides</taxon>
    </lineage>
</organism>
<dbReference type="GO" id="GO:0080120">
    <property type="term" value="P:CAAX-box protein maturation"/>
    <property type="evidence" value="ECO:0007669"/>
    <property type="project" value="UniProtKB-ARBA"/>
</dbReference>
<comment type="caution">
    <text evidence="3">The sequence shown here is derived from an EMBL/GenBank/DDBJ whole genome shotgun (WGS) entry which is preliminary data.</text>
</comment>
<keyword evidence="3" id="KW-0482">Metalloprotease</keyword>
<protein>
    <submittedName>
        <fullName evidence="3">CPBP family intramembrane metalloprotease</fullName>
    </submittedName>
</protein>
<accession>A0A9D1KH34</accession>
<feature type="transmembrane region" description="Helical" evidence="1">
    <location>
        <begin position="20"/>
        <end position="43"/>
    </location>
</feature>
<feature type="transmembrane region" description="Helical" evidence="1">
    <location>
        <begin position="263"/>
        <end position="282"/>
    </location>
</feature>
<evidence type="ECO:0000313" key="4">
    <source>
        <dbReference type="Proteomes" id="UP000886881"/>
    </source>
</evidence>
<dbReference type="GO" id="GO:0004175">
    <property type="term" value="F:endopeptidase activity"/>
    <property type="evidence" value="ECO:0007669"/>
    <property type="project" value="UniProtKB-ARBA"/>
</dbReference>
<feature type="transmembrane region" description="Helical" evidence="1">
    <location>
        <begin position="105"/>
        <end position="130"/>
    </location>
</feature>
<feature type="transmembrane region" description="Helical" evidence="1">
    <location>
        <begin position="150"/>
        <end position="169"/>
    </location>
</feature>
<feature type="transmembrane region" description="Helical" evidence="1">
    <location>
        <begin position="181"/>
        <end position="198"/>
    </location>
</feature>
<evidence type="ECO:0000313" key="3">
    <source>
        <dbReference type="EMBL" id="HIT46508.1"/>
    </source>
</evidence>
<dbReference type="Proteomes" id="UP000886881">
    <property type="component" value="Unassembled WGS sequence"/>
</dbReference>
<dbReference type="InterPro" id="IPR003675">
    <property type="entry name" value="Rce1/LyrA-like_dom"/>
</dbReference>